<dbReference type="Gene3D" id="1.10.555.10">
    <property type="entry name" value="Rho GTPase activation protein"/>
    <property type="match status" value="1"/>
</dbReference>
<accession>A0A553P735</accession>
<evidence type="ECO:0000256" key="3">
    <source>
        <dbReference type="SAM" id="MobiDB-lite"/>
    </source>
</evidence>
<feature type="region of interest" description="Disordered" evidence="3">
    <location>
        <begin position="778"/>
        <end position="823"/>
    </location>
</feature>
<feature type="compositionally biased region" description="Gly residues" evidence="3">
    <location>
        <begin position="1038"/>
        <end position="1047"/>
    </location>
</feature>
<feature type="compositionally biased region" description="Basic and acidic residues" evidence="3">
    <location>
        <begin position="942"/>
        <end position="953"/>
    </location>
</feature>
<feature type="region of interest" description="Disordered" evidence="3">
    <location>
        <begin position="695"/>
        <end position="759"/>
    </location>
</feature>
<dbReference type="Proteomes" id="UP000318571">
    <property type="component" value="Chromosome 3"/>
</dbReference>
<dbReference type="PANTHER" id="PTHR12635">
    <property type="entry name" value="RHO-GTPASE-ACTIVATING PROTEIN 6 FAMILY MEMBER"/>
    <property type="match status" value="1"/>
</dbReference>
<feature type="compositionally biased region" description="Low complexity" evidence="3">
    <location>
        <begin position="225"/>
        <end position="239"/>
    </location>
</feature>
<feature type="compositionally biased region" description="Gly residues" evidence="3">
    <location>
        <begin position="240"/>
        <end position="253"/>
    </location>
</feature>
<evidence type="ECO:0000256" key="1">
    <source>
        <dbReference type="ARBA" id="ARBA00022468"/>
    </source>
</evidence>
<proteinExistence type="predicted"/>
<dbReference type="PANTHER" id="PTHR12635:SF7">
    <property type="entry name" value="RHO GTPASE ACTIVATING PROTEIN 6-RELATED"/>
    <property type="match status" value="1"/>
</dbReference>
<dbReference type="InterPro" id="IPR000198">
    <property type="entry name" value="RhoGAP_dom"/>
</dbReference>
<feature type="region of interest" description="Disordered" evidence="3">
    <location>
        <begin position="1340"/>
        <end position="1614"/>
    </location>
</feature>
<feature type="compositionally biased region" description="Gly residues" evidence="3">
    <location>
        <begin position="787"/>
        <end position="806"/>
    </location>
</feature>
<feature type="region of interest" description="Disordered" evidence="3">
    <location>
        <begin position="866"/>
        <end position="893"/>
    </location>
</feature>
<evidence type="ECO:0000313" key="6">
    <source>
        <dbReference type="Proteomes" id="UP000318571"/>
    </source>
</evidence>
<name>A0A553P735_TIGCA</name>
<feature type="compositionally biased region" description="Acidic residues" evidence="3">
    <location>
        <begin position="1340"/>
        <end position="1349"/>
    </location>
</feature>
<feature type="region of interest" description="Disordered" evidence="3">
    <location>
        <begin position="614"/>
        <end position="635"/>
    </location>
</feature>
<feature type="compositionally biased region" description="Polar residues" evidence="3">
    <location>
        <begin position="1395"/>
        <end position="1404"/>
    </location>
</feature>
<dbReference type="EMBL" id="VCGU01000007">
    <property type="protein sequence ID" value="TRY73487.1"/>
    <property type="molecule type" value="Genomic_DNA"/>
</dbReference>
<feature type="compositionally biased region" description="Basic and acidic residues" evidence="3">
    <location>
        <begin position="1410"/>
        <end position="1423"/>
    </location>
</feature>
<feature type="compositionally biased region" description="Low complexity" evidence="3">
    <location>
        <begin position="617"/>
        <end position="631"/>
    </location>
</feature>
<evidence type="ECO:0000256" key="2">
    <source>
        <dbReference type="SAM" id="Coils"/>
    </source>
</evidence>
<keyword evidence="1" id="KW-0343">GTPase activation</keyword>
<protein>
    <recommendedName>
        <fullName evidence="4">Rho-GAP domain-containing protein</fullName>
    </recommendedName>
</protein>
<feature type="coiled-coil region" evidence="2">
    <location>
        <begin position="489"/>
        <end position="523"/>
    </location>
</feature>
<feature type="domain" description="Rho-GAP" evidence="4">
    <location>
        <begin position="1066"/>
        <end position="1302"/>
    </location>
</feature>
<dbReference type="SUPFAM" id="SSF48350">
    <property type="entry name" value="GTPase activation domain, GAP"/>
    <property type="match status" value="1"/>
</dbReference>
<dbReference type="InterPro" id="IPR037863">
    <property type="entry name" value="RHOGAP6/36"/>
</dbReference>
<feature type="compositionally biased region" description="Low complexity" evidence="3">
    <location>
        <begin position="1017"/>
        <end position="1033"/>
    </location>
</feature>
<feature type="region of interest" description="Disordered" evidence="3">
    <location>
        <begin position="193"/>
        <end position="374"/>
    </location>
</feature>
<dbReference type="InterPro" id="IPR008936">
    <property type="entry name" value="Rho_GTPase_activation_prot"/>
</dbReference>
<evidence type="ECO:0000259" key="4">
    <source>
        <dbReference type="PROSITE" id="PS50238"/>
    </source>
</evidence>
<feature type="compositionally biased region" description="Low complexity" evidence="3">
    <location>
        <begin position="15"/>
        <end position="40"/>
    </location>
</feature>
<feature type="region of interest" description="Disordered" evidence="3">
    <location>
        <begin position="939"/>
        <end position="987"/>
    </location>
</feature>
<feature type="compositionally biased region" description="Polar residues" evidence="3">
    <location>
        <begin position="1050"/>
        <end position="1061"/>
    </location>
</feature>
<dbReference type="Pfam" id="PF00620">
    <property type="entry name" value="RhoGAP"/>
    <property type="match status" value="1"/>
</dbReference>
<feature type="compositionally biased region" description="Pro residues" evidence="3">
    <location>
        <begin position="1516"/>
        <end position="1525"/>
    </location>
</feature>
<feature type="region of interest" description="Disordered" evidence="3">
    <location>
        <begin position="15"/>
        <end position="48"/>
    </location>
</feature>
<feature type="compositionally biased region" description="Low complexity" evidence="3">
    <location>
        <begin position="727"/>
        <end position="738"/>
    </location>
</feature>
<reference evidence="5 6" key="1">
    <citation type="journal article" date="2018" name="Nat. Ecol. Evol.">
        <title>Genomic signatures of mitonuclear coevolution across populations of Tigriopus californicus.</title>
        <authorList>
            <person name="Barreto F.S."/>
            <person name="Watson E.T."/>
            <person name="Lima T.G."/>
            <person name="Willett C.S."/>
            <person name="Edmands S."/>
            <person name="Li W."/>
            <person name="Burton R.S."/>
        </authorList>
    </citation>
    <scope>NUCLEOTIDE SEQUENCE [LARGE SCALE GENOMIC DNA]</scope>
    <source>
        <strain evidence="5 6">San Diego</strain>
    </source>
</reference>
<feature type="compositionally biased region" description="Polar residues" evidence="3">
    <location>
        <begin position="739"/>
        <end position="752"/>
    </location>
</feature>
<keyword evidence="6" id="KW-1185">Reference proteome</keyword>
<comment type="caution">
    <text evidence="5">The sequence shown here is derived from an EMBL/GenBank/DDBJ whole genome shotgun (WGS) entry which is preliminary data.</text>
</comment>
<gene>
    <name evidence="5" type="ORF">TCAL_05058</name>
</gene>
<dbReference type="PROSITE" id="PS50238">
    <property type="entry name" value="RHOGAP"/>
    <property type="match status" value="1"/>
</dbReference>
<feature type="compositionally biased region" description="Polar residues" evidence="3">
    <location>
        <begin position="307"/>
        <end position="327"/>
    </location>
</feature>
<feature type="compositionally biased region" description="Basic residues" evidence="3">
    <location>
        <begin position="199"/>
        <end position="218"/>
    </location>
</feature>
<dbReference type="STRING" id="6832.A0A553P735"/>
<feature type="region of interest" description="Disordered" evidence="3">
    <location>
        <begin position="447"/>
        <end position="466"/>
    </location>
</feature>
<feature type="compositionally biased region" description="Polar residues" evidence="3">
    <location>
        <begin position="878"/>
        <end position="893"/>
    </location>
</feature>
<dbReference type="SMART" id="SM00324">
    <property type="entry name" value="RhoGAP"/>
    <property type="match status" value="1"/>
</dbReference>
<keyword evidence="2" id="KW-0175">Coiled coil</keyword>
<feature type="compositionally biased region" description="Basic residues" evidence="3">
    <location>
        <begin position="866"/>
        <end position="877"/>
    </location>
</feature>
<feature type="compositionally biased region" description="Low complexity" evidence="3">
    <location>
        <begin position="807"/>
        <end position="823"/>
    </location>
</feature>
<organism evidence="5 6">
    <name type="scientific">Tigriopus californicus</name>
    <name type="common">Marine copepod</name>
    <dbReference type="NCBI Taxonomy" id="6832"/>
    <lineage>
        <taxon>Eukaryota</taxon>
        <taxon>Metazoa</taxon>
        <taxon>Ecdysozoa</taxon>
        <taxon>Arthropoda</taxon>
        <taxon>Crustacea</taxon>
        <taxon>Multicrustacea</taxon>
        <taxon>Hexanauplia</taxon>
        <taxon>Copepoda</taxon>
        <taxon>Harpacticoida</taxon>
        <taxon>Harpacticidae</taxon>
        <taxon>Tigriopus</taxon>
    </lineage>
</organism>
<evidence type="ECO:0000313" key="5">
    <source>
        <dbReference type="EMBL" id="TRY73487.1"/>
    </source>
</evidence>
<feature type="compositionally biased region" description="Basic and acidic residues" evidence="3">
    <location>
        <begin position="1559"/>
        <end position="1571"/>
    </location>
</feature>
<dbReference type="GO" id="GO:0005096">
    <property type="term" value="F:GTPase activator activity"/>
    <property type="evidence" value="ECO:0007669"/>
    <property type="project" value="UniProtKB-KW"/>
</dbReference>
<feature type="compositionally biased region" description="Basic and acidic residues" evidence="3">
    <location>
        <begin position="1384"/>
        <end position="1393"/>
    </location>
</feature>
<sequence>MATWLFIGSQPRSVSDVASSSATTPTLKTTTTSTAATQTSPNQKSKKKERWLVTRKTWRYMADAGKLLIPEALRKGKDLKAYSLEEMKELDDHYQRICDQLQEFVIWEGPLEDVRILLAKNRIISGAKILAQQDEDEVIRLQLLREEEEDEIFKTIIPTSSANLTDPGSNNRPFVPLGPGAALNSQPTFAPTNIPTGTHFHRTKGARRAGSANRRRSSGSKMVTSSASTYGSNSSSSTGHFGGGGHNADGGMGKAHKSKGGFFPSPYGTGMSGTDLPPFAPSQDHSGPAHQSNHSSNSSRSLACTGLGSSSGELNKAQPQDQTSTTKHPQDSKLRIMLPAGEKAPDGFTQVGKRFLPIGDGPNYTPPSSDSLLQLPSGLTLQELPASYATDDDREWYLANYSNRRRDSSANDSGVLSPSSPDDLFLEQRLAEIYGETDMFLEEDFEHPQNESGIGSGADSVGRSSFRGERRPRMVNVAMQTEPLPEEYYRLVEEERRQKEEEERLAREAEEKAQRELDEEEANMMGDSVMRYLKMVRRNSKSNDHKKANRFRSMNYDPTLRNIKAKYLYKEDYIEGMKHCETQAGDPMVYLLKRIKTPVDPTPDAQRKLSHAMSDFSDSLGSPSRRLSLPVPDEPLLPGTDGEKDFFSHLYSGDLSSLESGNVPEDYYNYLESWYKSQRGIQPTVPAGMDSAISRSFSSRSKSGTAVIRSRGSKKVITARTRVSRPSSQHSQQSHQQQTYGGRSRNQSVDSQTHPDDMQHTGIFIPVSALQNLRSSMPSLASSSIGGTAGGGGNSGAHGVGGGLGLAGTPSSTPSVSRSNSNLSKSSSFLASVISSKPFAGLGNMGLSGAGLGGVSTSASGSAKILSKKLWKPRSKSQSRPSITKSPSWTPQSNCRWHHVTNREVTLEPTNLLLLHDFERAALQRVALQKLNKSDLGTTIRIPKEPSDKGDSKQKKRGYLLTKRILRKEKDQKASNNPSNPNPAVFGVPLNQCVELAANRKRSTASDIPSTDELHVPTPTTSPPSGRSESRTSIGSLAGTGGIGFGPGTASDTRISSPIQSAGSCESLNNLDFRRSSLGRSQCSALDALSFASCFERLDQDENPGPFPNVPAIVLQCIRHLEIHGLRTLREEFDNGGDIIFNEDIAVHDVATLLKEFFRDLPDAIIPKELHTGLLAIQKLSSAQEQTLALQRLTQLLPSVNRDTLFILLQFLGLVAENSEDRAAADGTVETGNKMDTSNLATLFAPNLLHTFSDEPSPSNVSGKTSFSPSAIIASIPAKQTPERMEYVTAVRLLIEKRDQIFELPAEELNDAYHSLLETLPEVHDALLKRRSALAGQEILEEDDEEYESPNDSRQDGSIRFRQRSRREGSEGSEGGGSTSSWLRLRDRSEHSDGGASSTENSRWSGLRNRQRDRSRSSVHEIRPPSAEGTLKFNLPKRSGNFSPDKDGQLSPTYNANEPPKRNAGSGRGIESVVYSPASSTRGTPSSEIFFGSGNTTPSLLASPPPHQSTFSTPTCSPPMSPPPLQHLGHSMARTSGGDPLVLQPVPPAKAKGSANVRAKSEVLEAPRLSDIESESATPRATPSREPKKYVRKRYTDSRHPTKELPDVRLEVPE</sequence>
<feature type="region of interest" description="Disordered" evidence="3">
    <location>
        <begin position="999"/>
        <end position="1061"/>
    </location>
</feature>
<feature type="compositionally biased region" description="Polar residues" evidence="3">
    <location>
        <begin position="1477"/>
        <end position="1500"/>
    </location>
</feature>
<feature type="compositionally biased region" description="Basic and acidic residues" evidence="3">
    <location>
        <begin position="1583"/>
        <end position="1614"/>
    </location>
</feature>
<dbReference type="GO" id="GO:0007165">
    <property type="term" value="P:signal transduction"/>
    <property type="evidence" value="ECO:0007669"/>
    <property type="project" value="InterPro"/>
</dbReference>
<feature type="compositionally biased region" description="Low complexity" evidence="3">
    <location>
        <begin position="292"/>
        <end position="301"/>
    </location>
</feature>